<name>A0A653K5V8_9GAMM</name>
<evidence type="ECO:0000313" key="1">
    <source>
        <dbReference type="EMBL" id="VXA55789.1"/>
    </source>
</evidence>
<evidence type="ECO:0000313" key="2">
    <source>
        <dbReference type="Proteomes" id="UP000430404"/>
    </source>
</evidence>
<sequence>MFVLKFSAKPFIARSQQCDASDAVSHAISRRACFYLLRHRSISIEITQQNF</sequence>
<accession>A0A653K5V8</accession>
<protein>
    <submittedName>
        <fullName evidence="1">Uncharacterized protein</fullName>
    </submittedName>
</protein>
<organism evidence="1 2">
    <name type="scientific">Acinetobacter proteolyticus</name>
    <dbReference type="NCBI Taxonomy" id="1776741"/>
    <lineage>
        <taxon>Bacteria</taxon>
        <taxon>Pseudomonadati</taxon>
        <taxon>Pseudomonadota</taxon>
        <taxon>Gammaproteobacteria</taxon>
        <taxon>Moraxellales</taxon>
        <taxon>Moraxellaceae</taxon>
        <taxon>Acinetobacter</taxon>
    </lineage>
</organism>
<dbReference type="Proteomes" id="UP000430404">
    <property type="component" value="Unassembled WGS sequence"/>
</dbReference>
<dbReference type="AlphaFoldDB" id="A0A653K5V8"/>
<dbReference type="EMBL" id="CABWKZ010000017">
    <property type="protein sequence ID" value="VXA55789.1"/>
    <property type="molecule type" value="Genomic_DNA"/>
</dbReference>
<reference evidence="1 2" key="1">
    <citation type="submission" date="2019-10" db="EMBL/GenBank/DDBJ databases">
        <authorList>
            <person name="Karimi E."/>
        </authorList>
    </citation>
    <scope>NUCLEOTIDE SEQUENCE [LARGE SCALE GENOMIC DNA]</scope>
    <source>
        <strain evidence="1">Acinetobacter sp. 8BE</strain>
    </source>
</reference>
<proteinExistence type="predicted"/>
<gene>
    <name evidence="1" type="ORF">ACI8B_240113</name>
</gene>